<evidence type="ECO:0000256" key="1">
    <source>
        <dbReference type="SAM" id="SignalP"/>
    </source>
</evidence>
<accession>A0ABV8QQI5</accession>
<comment type="caution">
    <text evidence="3">The sequence shown here is derived from an EMBL/GenBank/DDBJ whole genome shotgun (WGS) entry which is preliminary data.</text>
</comment>
<evidence type="ECO:0000313" key="4">
    <source>
        <dbReference type="Proteomes" id="UP001595907"/>
    </source>
</evidence>
<dbReference type="EMBL" id="JBHSCZ010000001">
    <property type="protein sequence ID" value="MFC4262046.1"/>
    <property type="molecule type" value="Genomic_DNA"/>
</dbReference>
<dbReference type="RefSeq" id="WP_379707408.1">
    <property type="nucleotide sequence ID" value="NZ_JBHSCZ010000001.1"/>
</dbReference>
<dbReference type="InterPro" id="IPR013783">
    <property type="entry name" value="Ig-like_fold"/>
</dbReference>
<feature type="chain" id="PRO_5047028260" evidence="1">
    <location>
        <begin position="24"/>
        <end position="647"/>
    </location>
</feature>
<dbReference type="PROSITE" id="PS50835">
    <property type="entry name" value="IG_LIKE"/>
    <property type="match status" value="1"/>
</dbReference>
<dbReference type="Gene3D" id="2.60.40.10">
    <property type="entry name" value="Immunoglobulins"/>
    <property type="match status" value="1"/>
</dbReference>
<dbReference type="InterPro" id="IPR026341">
    <property type="entry name" value="T9SS_type_B"/>
</dbReference>
<dbReference type="Gene3D" id="2.60.120.260">
    <property type="entry name" value="Galactose-binding domain-like"/>
    <property type="match status" value="1"/>
</dbReference>
<reference evidence="4" key="1">
    <citation type="journal article" date="2019" name="Int. J. Syst. Evol. Microbiol.">
        <title>The Global Catalogue of Microorganisms (GCM) 10K type strain sequencing project: providing services to taxonomists for standard genome sequencing and annotation.</title>
        <authorList>
            <consortium name="The Broad Institute Genomics Platform"/>
            <consortium name="The Broad Institute Genome Sequencing Center for Infectious Disease"/>
            <person name="Wu L."/>
            <person name="Ma J."/>
        </authorList>
    </citation>
    <scope>NUCLEOTIDE SEQUENCE [LARGE SCALE GENOMIC DNA]</scope>
    <source>
        <strain evidence="4">CECT 8289</strain>
    </source>
</reference>
<dbReference type="NCBIfam" id="TIGR04131">
    <property type="entry name" value="Bac_Flav_CTERM"/>
    <property type="match status" value="1"/>
</dbReference>
<protein>
    <submittedName>
        <fullName evidence="3">T9SS type B sorting domain-containing protein</fullName>
    </submittedName>
</protein>
<feature type="domain" description="Ig-like" evidence="2">
    <location>
        <begin position="224"/>
        <end position="323"/>
    </location>
</feature>
<name>A0ABV8QQI5_9BACT</name>
<keyword evidence="4" id="KW-1185">Reference proteome</keyword>
<evidence type="ECO:0000313" key="3">
    <source>
        <dbReference type="EMBL" id="MFC4262046.1"/>
    </source>
</evidence>
<keyword evidence="1" id="KW-0732">Signal</keyword>
<dbReference type="Proteomes" id="UP001595907">
    <property type="component" value="Unassembled WGS sequence"/>
</dbReference>
<sequence>MKLFKRFSGFLIVMLLFSEFVQAQLCQGSLGDPIINITFGSGTNPGPALSAATTAYQFVGNDCPNDGFYTVRNNTNNCFGNTWHSLNTDHTNNGNGYFMLVNASVQPNPFYIDTVRGLCSNTTYEFAAWIMNVILPTSCNNNTIQPNITFRIEQVDGTVLQTYNTNNIPPTNAPIWKQYGFFFTTPPNVGNLVLRMINNAGGGCGNDLALDDITFRPCGPLLSPSINGNTSDTSNICKGTSQNFVFNCNVSSGFNNPVYQWQQSTNNITYTDILNENTTTLNVAFANNAAVGNYYYRLSVAEAGNIGSPSCRVSSSPILVKVNPLPVTTAINSGPVCEATVLNFSATGGNNYNWVGPNGFTATIANPSIINTTLNSSGKYYVTVTDNVTGCQNIDSTTVVVNPSPIVSVTPTTTTLCESVSQLLNATGANNYEWSPPNGLSNSNINNPTASPTATTNYQVIGKNSFGCADTAFATINVIKLPLVNAGADRFIVANNPIQLDANINGTYNSFQWSPPTFISDVLVLNPIVNPPADDRYILSVTSLNNCGVVNDTVYVKIYQGIFIPNSFTPNADGKNDVWNIPALAAYPDHTLMVYNRYGQTVFQRSKSLIGWNGLFKGEPLPTGAYTYIIDLKNGTPVLKGTVLLLR</sequence>
<organism evidence="3 4">
    <name type="scientific">Ferruginibacter yonginensis</name>
    <dbReference type="NCBI Taxonomy" id="1310416"/>
    <lineage>
        <taxon>Bacteria</taxon>
        <taxon>Pseudomonadati</taxon>
        <taxon>Bacteroidota</taxon>
        <taxon>Chitinophagia</taxon>
        <taxon>Chitinophagales</taxon>
        <taxon>Chitinophagaceae</taxon>
        <taxon>Ferruginibacter</taxon>
    </lineage>
</organism>
<feature type="signal peptide" evidence="1">
    <location>
        <begin position="1"/>
        <end position="23"/>
    </location>
</feature>
<evidence type="ECO:0000259" key="2">
    <source>
        <dbReference type="PROSITE" id="PS50835"/>
    </source>
</evidence>
<gene>
    <name evidence="3" type="ORF">ACFOWM_04090</name>
</gene>
<dbReference type="InterPro" id="IPR007110">
    <property type="entry name" value="Ig-like_dom"/>
</dbReference>
<dbReference type="Pfam" id="PF13585">
    <property type="entry name" value="CHU_C"/>
    <property type="match status" value="1"/>
</dbReference>
<proteinExistence type="predicted"/>